<evidence type="ECO:0000313" key="2">
    <source>
        <dbReference type="Proteomes" id="UP001164929"/>
    </source>
</evidence>
<dbReference type="AlphaFoldDB" id="A0AAD6LPL2"/>
<protein>
    <submittedName>
        <fullName evidence="1">Uncharacterized protein</fullName>
    </submittedName>
</protein>
<gene>
    <name evidence="1" type="ORF">NC653_035303</name>
</gene>
<evidence type="ECO:0000313" key="1">
    <source>
        <dbReference type="EMBL" id="KAJ6970992.1"/>
    </source>
</evidence>
<organism evidence="1 2">
    <name type="scientific">Populus alba x Populus x berolinensis</name>
    <dbReference type="NCBI Taxonomy" id="444605"/>
    <lineage>
        <taxon>Eukaryota</taxon>
        <taxon>Viridiplantae</taxon>
        <taxon>Streptophyta</taxon>
        <taxon>Embryophyta</taxon>
        <taxon>Tracheophyta</taxon>
        <taxon>Spermatophyta</taxon>
        <taxon>Magnoliopsida</taxon>
        <taxon>eudicotyledons</taxon>
        <taxon>Gunneridae</taxon>
        <taxon>Pentapetalae</taxon>
        <taxon>rosids</taxon>
        <taxon>fabids</taxon>
        <taxon>Malpighiales</taxon>
        <taxon>Salicaceae</taxon>
        <taxon>Saliceae</taxon>
        <taxon>Populus</taxon>
    </lineage>
</organism>
<dbReference type="EMBL" id="JAQIZT010000015">
    <property type="protein sequence ID" value="KAJ6970992.1"/>
    <property type="molecule type" value="Genomic_DNA"/>
</dbReference>
<name>A0AAD6LPL2_9ROSI</name>
<keyword evidence="2" id="KW-1185">Reference proteome</keyword>
<dbReference type="Proteomes" id="UP001164929">
    <property type="component" value="Chromosome 15"/>
</dbReference>
<comment type="caution">
    <text evidence="1">The sequence shown here is derived from an EMBL/GenBank/DDBJ whole genome shotgun (WGS) entry which is preliminary data.</text>
</comment>
<proteinExistence type="predicted"/>
<accession>A0AAD6LPL2</accession>
<sequence length="69" mass="7839">MHVNRVHTMKNPICSGILHGLVAKGQCSFRPLQLHSKVMPDIAKKIINLTGKNKNYKCYILRVIILKNV</sequence>
<reference evidence="1" key="1">
    <citation type="journal article" date="2023" name="Mol. Ecol. Resour.">
        <title>Chromosome-level genome assembly of a triploid poplar Populus alba 'Berolinensis'.</title>
        <authorList>
            <person name="Chen S."/>
            <person name="Yu Y."/>
            <person name="Wang X."/>
            <person name="Wang S."/>
            <person name="Zhang T."/>
            <person name="Zhou Y."/>
            <person name="He R."/>
            <person name="Meng N."/>
            <person name="Wang Y."/>
            <person name="Liu W."/>
            <person name="Liu Z."/>
            <person name="Liu J."/>
            <person name="Guo Q."/>
            <person name="Huang H."/>
            <person name="Sederoff R.R."/>
            <person name="Wang G."/>
            <person name="Qu G."/>
            <person name="Chen S."/>
        </authorList>
    </citation>
    <scope>NUCLEOTIDE SEQUENCE</scope>
    <source>
        <strain evidence="1">SC-2020</strain>
    </source>
</reference>